<protein>
    <submittedName>
        <fullName evidence="7">Gluconokinase</fullName>
        <ecNumber evidence="7">2.7.1.12</ecNumber>
    </submittedName>
</protein>
<dbReference type="PIRSF" id="PIRSF000538">
    <property type="entry name" value="GlpK"/>
    <property type="match status" value="1"/>
</dbReference>
<dbReference type="EC" id="2.7.1.12" evidence="7"/>
<reference evidence="8" key="1">
    <citation type="journal article" date="2019" name="Int. J. Syst. Evol. Microbiol.">
        <title>The Global Catalogue of Microorganisms (GCM) 10K type strain sequencing project: providing services to taxonomists for standard genome sequencing and annotation.</title>
        <authorList>
            <consortium name="The Broad Institute Genomics Platform"/>
            <consortium name="The Broad Institute Genome Sequencing Center for Infectious Disease"/>
            <person name="Wu L."/>
            <person name="Ma J."/>
        </authorList>
    </citation>
    <scope>NUCLEOTIDE SEQUENCE [LARGE SCALE GENOMIC DNA]</scope>
    <source>
        <strain evidence="8">CCUG 43114</strain>
    </source>
</reference>
<organism evidence="7 8">
    <name type="scientific">Aquipuribacter nitratireducens</name>
    <dbReference type="NCBI Taxonomy" id="650104"/>
    <lineage>
        <taxon>Bacteria</taxon>
        <taxon>Bacillati</taxon>
        <taxon>Actinomycetota</taxon>
        <taxon>Actinomycetes</taxon>
        <taxon>Micrococcales</taxon>
        <taxon>Intrasporangiaceae</taxon>
        <taxon>Aquipuribacter</taxon>
    </lineage>
</organism>
<accession>A0ABW0GQV5</accession>
<evidence type="ECO:0000256" key="4">
    <source>
        <dbReference type="RuleBase" id="RU003733"/>
    </source>
</evidence>
<keyword evidence="8" id="KW-1185">Reference proteome</keyword>
<keyword evidence="2 4" id="KW-0808">Transferase</keyword>
<comment type="similarity">
    <text evidence="1 4">Belongs to the FGGY kinase family.</text>
</comment>
<dbReference type="InterPro" id="IPR018485">
    <property type="entry name" value="FGGY_C"/>
</dbReference>
<sequence length="530" mass="53848">MSRGPGEVVVGVDVGTTATKVVGFGLGDPWRYTAVREYPLERPHPGWHVQDPLRVRGAVEHALAECVAAAPLGTRVVGLSLSTAMHGLVGLDADLDALTPVLTWADGRSAAQARELRDGALAAAVHRRTGTPVHPMTPLTKLMWLARHDPGLAARARWWAGLKDWAVAGLTGRLVTELSSASGTAMLDVRERAWDPLAVDLAGIRVDQLPEVVATTTVLPLAPDVAARVGLPAGTPVVVGAGDGPLATLGVGATAPGVVGLSVGTSGAVRTLAPGPTTDPDGRLFCYALTDDTWVVGGAVSNGGSVLRWVRDLVLPDAGPGPGERDAELLRLAEDVPVGSDGLVLLPYLLPERAPLWDPDVPGALLGLRAGHTRGHVVRAAVEGVALQLAAVVDALAGIAPVHAVRATGGVFRAPLWRHVVAAALGRPLTMSGGVEGTATGAAALGLHALGRASDPLTGLGLLAPPGACAHGTSEPVDPADVATYAGLRAALPALVATFATAADALTPSVTTGTGNTWQPVATAPVGLRE</sequence>
<feature type="domain" description="Carbohydrate kinase FGGY N-terminal" evidence="5">
    <location>
        <begin position="9"/>
        <end position="250"/>
    </location>
</feature>
<dbReference type="EMBL" id="JBHSLD010000014">
    <property type="protein sequence ID" value="MFC5382034.1"/>
    <property type="molecule type" value="Genomic_DNA"/>
</dbReference>
<comment type="caution">
    <text evidence="7">The sequence shown here is derived from an EMBL/GenBank/DDBJ whole genome shotgun (WGS) entry which is preliminary data.</text>
</comment>
<evidence type="ECO:0000256" key="2">
    <source>
        <dbReference type="ARBA" id="ARBA00022679"/>
    </source>
</evidence>
<dbReference type="InterPro" id="IPR043129">
    <property type="entry name" value="ATPase_NBD"/>
</dbReference>
<dbReference type="SUPFAM" id="SSF53067">
    <property type="entry name" value="Actin-like ATPase domain"/>
    <property type="match status" value="2"/>
</dbReference>
<dbReference type="PANTHER" id="PTHR43095">
    <property type="entry name" value="SUGAR KINASE"/>
    <property type="match status" value="1"/>
</dbReference>
<evidence type="ECO:0000256" key="3">
    <source>
        <dbReference type="ARBA" id="ARBA00022777"/>
    </source>
</evidence>
<evidence type="ECO:0000256" key="1">
    <source>
        <dbReference type="ARBA" id="ARBA00009156"/>
    </source>
</evidence>
<dbReference type="Proteomes" id="UP001596122">
    <property type="component" value="Unassembled WGS sequence"/>
</dbReference>
<gene>
    <name evidence="7" type="ORF">ACFPJ6_14765</name>
</gene>
<dbReference type="Pfam" id="PF00370">
    <property type="entry name" value="FGGY_N"/>
    <property type="match status" value="1"/>
</dbReference>
<dbReference type="Pfam" id="PF02782">
    <property type="entry name" value="FGGY_C"/>
    <property type="match status" value="1"/>
</dbReference>
<feature type="domain" description="Carbohydrate kinase FGGY C-terminal" evidence="6">
    <location>
        <begin position="261"/>
        <end position="449"/>
    </location>
</feature>
<dbReference type="InterPro" id="IPR018483">
    <property type="entry name" value="Carb_kinase_FGGY_CS"/>
</dbReference>
<dbReference type="PANTHER" id="PTHR43095:SF2">
    <property type="entry name" value="GLUCONOKINASE"/>
    <property type="match status" value="1"/>
</dbReference>
<evidence type="ECO:0000259" key="5">
    <source>
        <dbReference type="Pfam" id="PF00370"/>
    </source>
</evidence>
<evidence type="ECO:0000313" key="7">
    <source>
        <dbReference type="EMBL" id="MFC5382034.1"/>
    </source>
</evidence>
<evidence type="ECO:0000259" key="6">
    <source>
        <dbReference type="Pfam" id="PF02782"/>
    </source>
</evidence>
<dbReference type="RefSeq" id="WP_340269890.1">
    <property type="nucleotide sequence ID" value="NZ_JBBEOG010000005.1"/>
</dbReference>
<dbReference type="Gene3D" id="3.30.420.40">
    <property type="match status" value="2"/>
</dbReference>
<dbReference type="GO" id="GO:0046316">
    <property type="term" value="F:gluconokinase activity"/>
    <property type="evidence" value="ECO:0007669"/>
    <property type="project" value="UniProtKB-EC"/>
</dbReference>
<dbReference type="InterPro" id="IPR050406">
    <property type="entry name" value="FGGY_Carb_Kinase"/>
</dbReference>
<proteinExistence type="inferred from homology"/>
<dbReference type="InterPro" id="IPR000577">
    <property type="entry name" value="Carb_kinase_FGGY"/>
</dbReference>
<dbReference type="InterPro" id="IPR018484">
    <property type="entry name" value="FGGY_N"/>
</dbReference>
<name>A0ABW0GQV5_9MICO</name>
<dbReference type="CDD" id="cd07770">
    <property type="entry name" value="ASKHA_NBD_FGGY_GntK"/>
    <property type="match status" value="1"/>
</dbReference>
<keyword evidence="3 4" id="KW-0418">Kinase</keyword>
<dbReference type="PROSITE" id="PS00933">
    <property type="entry name" value="FGGY_KINASES_1"/>
    <property type="match status" value="1"/>
</dbReference>
<dbReference type="PROSITE" id="PS00445">
    <property type="entry name" value="FGGY_KINASES_2"/>
    <property type="match status" value="1"/>
</dbReference>
<evidence type="ECO:0000313" key="8">
    <source>
        <dbReference type="Proteomes" id="UP001596122"/>
    </source>
</evidence>